<gene>
    <name evidence="6" type="primary">rpsH</name>
    <name evidence="8" type="ORF">SAMN02745166_04430</name>
</gene>
<dbReference type="RefSeq" id="WP_078815566.1">
    <property type="nucleotide sequence ID" value="NZ_FUYE01000020.1"/>
</dbReference>
<dbReference type="GO" id="GO:0003735">
    <property type="term" value="F:structural constituent of ribosome"/>
    <property type="evidence" value="ECO:0007669"/>
    <property type="project" value="InterPro"/>
</dbReference>
<evidence type="ECO:0000256" key="7">
    <source>
        <dbReference type="RuleBase" id="RU003660"/>
    </source>
</evidence>
<dbReference type="AlphaFoldDB" id="A0A1T4YXH1"/>
<dbReference type="GO" id="GO:1990904">
    <property type="term" value="C:ribonucleoprotein complex"/>
    <property type="evidence" value="ECO:0007669"/>
    <property type="project" value="UniProtKB-KW"/>
</dbReference>
<dbReference type="InterPro" id="IPR047863">
    <property type="entry name" value="Ribosomal_uS8_CS"/>
</dbReference>
<dbReference type="GO" id="GO:0005840">
    <property type="term" value="C:ribosome"/>
    <property type="evidence" value="ECO:0007669"/>
    <property type="project" value="UniProtKB-KW"/>
</dbReference>
<dbReference type="Gene3D" id="3.30.1490.10">
    <property type="match status" value="1"/>
</dbReference>
<dbReference type="Pfam" id="PF00410">
    <property type="entry name" value="Ribosomal_S8"/>
    <property type="match status" value="1"/>
</dbReference>
<evidence type="ECO:0000256" key="4">
    <source>
        <dbReference type="ARBA" id="ARBA00035258"/>
    </source>
</evidence>
<evidence type="ECO:0000313" key="9">
    <source>
        <dbReference type="Proteomes" id="UP000190774"/>
    </source>
</evidence>
<keyword evidence="3 6" id="KW-0687">Ribonucleoprotein</keyword>
<dbReference type="NCBIfam" id="NF001109">
    <property type="entry name" value="PRK00136.1"/>
    <property type="match status" value="1"/>
</dbReference>
<protein>
    <recommendedName>
        <fullName evidence="4 6">Small ribosomal subunit protein uS8</fullName>
    </recommendedName>
</protein>
<keyword evidence="9" id="KW-1185">Reference proteome</keyword>
<name>A0A1T4YXH1_9BACT</name>
<proteinExistence type="inferred from homology"/>
<dbReference type="GO" id="GO:0006412">
    <property type="term" value="P:translation"/>
    <property type="evidence" value="ECO:0007669"/>
    <property type="project" value="UniProtKB-UniRule"/>
</dbReference>
<dbReference type="STRING" id="48467.SAMN02745166_04430"/>
<dbReference type="OrthoDB" id="9802617at2"/>
<comment type="subunit">
    <text evidence="5 6">Part of the 30S ribosomal subunit. Contacts proteins S5 and S12.</text>
</comment>
<dbReference type="Gene3D" id="3.30.1370.30">
    <property type="match status" value="1"/>
</dbReference>
<reference evidence="9" key="1">
    <citation type="submission" date="2017-02" db="EMBL/GenBank/DDBJ databases">
        <authorList>
            <person name="Varghese N."/>
            <person name="Submissions S."/>
        </authorList>
    </citation>
    <scope>NUCLEOTIDE SEQUENCE [LARGE SCALE GENOMIC DNA]</scope>
    <source>
        <strain evidence="9">ATCC 700200</strain>
    </source>
</reference>
<sequence length="129" mass="14276">MTDPISDYLTRLRNAAAAGLQEVFVPYSKMKAEISRILQEEGYLWSYEVDTTEAHPRLKLKLKYQGKAPVLRSLTRVSKPGLRKYVGSDEIPRVLGGLGISILSTSRGIMTGARAKKAKVGGELLAQIW</sequence>
<dbReference type="FunFam" id="3.30.1490.10:FF:000001">
    <property type="entry name" value="30S ribosomal protein S8"/>
    <property type="match status" value="1"/>
</dbReference>
<evidence type="ECO:0000256" key="3">
    <source>
        <dbReference type="ARBA" id="ARBA00023274"/>
    </source>
</evidence>
<evidence type="ECO:0000313" key="8">
    <source>
        <dbReference type="EMBL" id="SKB06258.1"/>
    </source>
</evidence>
<comment type="similarity">
    <text evidence="1 6 7">Belongs to the universal ribosomal protein uS8 family.</text>
</comment>
<dbReference type="PANTHER" id="PTHR11758">
    <property type="entry name" value="40S RIBOSOMAL PROTEIN S15A"/>
    <property type="match status" value="1"/>
</dbReference>
<dbReference type="GO" id="GO:0019843">
    <property type="term" value="F:rRNA binding"/>
    <property type="evidence" value="ECO:0007669"/>
    <property type="project" value="UniProtKB-UniRule"/>
</dbReference>
<dbReference type="InterPro" id="IPR000630">
    <property type="entry name" value="Ribosomal_uS8"/>
</dbReference>
<dbReference type="HAMAP" id="MF_01302_B">
    <property type="entry name" value="Ribosomal_uS8_B"/>
    <property type="match status" value="1"/>
</dbReference>
<organism evidence="8 9">
    <name type="scientific">Prosthecobacter debontii</name>
    <dbReference type="NCBI Taxonomy" id="48467"/>
    <lineage>
        <taxon>Bacteria</taxon>
        <taxon>Pseudomonadati</taxon>
        <taxon>Verrucomicrobiota</taxon>
        <taxon>Verrucomicrobiia</taxon>
        <taxon>Verrucomicrobiales</taxon>
        <taxon>Verrucomicrobiaceae</taxon>
        <taxon>Prosthecobacter</taxon>
    </lineage>
</organism>
<evidence type="ECO:0000256" key="2">
    <source>
        <dbReference type="ARBA" id="ARBA00022980"/>
    </source>
</evidence>
<evidence type="ECO:0000256" key="6">
    <source>
        <dbReference type="HAMAP-Rule" id="MF_01302"/>
    </source>
</evidence>
<accession>A0A1T4YXH1</accession>
<dbReference type="InterPro" id="IPR035987">
    <property type="entry name" value="Ribosomal_uS8_sf"/>
</dbReference>
<evidence type="ECO:0000256" key="1">
    <source>
        <dbReference type="ARBA" id="ARBA00006471"/>
    </source>
</evidence>
<keyword evidence="6" id="KW-0699">rRNA-binding</keyword>
<keyword evidence="6" id="KW-0694">RNA-binding</keyword>
<dbReference type="EMBL" id="FUYE01000020">
    <property type="protein sequence ID" value="SKB06258.1"/>
    <property type="molecule type" value="Genomic_DNA"/>
</dbReference>
<keyword evidence="2 6" id="KW-0689">Ribosomal protein</keyword>
<dbReference type="GO" id="GO:0005737">
    <property type="term" value="C:cytoplasm"/>
    <property type="evidence" value="ECO:0007669"/>
    <property type="project" value="UniProtKB-ARBA"/>
</dbReference>
<dbReference type="Proteomes" id="UP000190774">
    <property type="component" value="Unassembled WGS sequence"/>
</dbReference>
<comment type="function">
    <text evidence="6">One of the primary rRNA binding proteins, it binds directly to 16S rRNA central domain where it helps coordinate assembly of the platform of the 30S subunit.</text>
</comment>
<dbReference type="SUPFAM" id="SSF56047">
    <property type="entry name" value="Ribosomal protein S8"/>
    <property type="match status" value="1"/>
</dbReference>
<dbReference type="PROSITE" id="PS00053">
    <property type="entry name" value="RIBOSOMAL_S8"/>
    <property type="match status" value="1"/>
</dbReference>
<evidence type="ECO:0000256" key="5">
    <source>
        <dbReference type="ARBA" id="ARBA00046740"/>
    </source>
</evidence>